<dbReference type="SUPFAM" id="SSF53613">
    <property type="entry name" value="Ribokinase-like"/>
    <property type="match status" value="1"/>
</dbReference>
<keyword evidence="9" id="KW-0067">ATP-binding</keyword>
<gene>
    <name evidence="12" type="ORF">BQ4739_LOCUS17647</name>
</gene>
<dbReference type="Pfam" id="PF02110">
    <property type="entry name" value="HK"/>
    <property type="match status" value="1"/>
</dbReference>
<dbReference type="GO" id="GO:0005524">
    <property type="term" value="F:ATP binding"/>
    <property type="evidence" value="ECO:0007669"/>
    <property type="project" value="UniProtKB-KW"/>
</dbReference>
<comment type="cofactor">
    <cofactor evidence="2">
        <name>Mg(2+)</name>
        <dbReference type="ChEBI" id="CHEBI:18420"/>
    </cofactor>
</comment>
<accession>A0A383WJE5</accession>
<dbReference type="HAMAP" id="MF_00228">
    <property type="entry name" value="Thz_kinase"/>
    <property type="match status" value="1"/>
</dbReference>
<evidence type="ECO:0000256" key="3">
    <source>
        <dbReference type="ARBA" id="ARBA00004868"/>
    </source>
</evidence>
<proteinExistence type="inferred from homology"/>
<dbReference type="EMBL" id="FNXT01001281">
    <property type="protein sequence ID" value="SZX77289.1"/>
    <property type="molecule type" value="Genomic_DNA"/>
</dbReference>
<dbReference type="InterPro" id="IPR029056">
    <property type="entry name" value="Ribokinase-like"/>
</dbReference>
<evidence type="ECO:0000256" key="5">
    <source>
        <dbReference type="ARBA" id="ARBA00022679"/>
    </source>
</evidence>
<dbReference type="InterPro" id="IPR000417">
    <property type="entry name" value="Hyethyz_kinase"/>
</dbReference>
<dbReference type="GO" id="GO:0009229">
    <property type="term" value="P:thiamine diphosphate biosynthetic process"/>
    <property type="evidence" value="ECO:0007669"/>
    <property type="project" value="UniProtKB-UniPathway"/>
</dbReference>
<protein>
    <recommendedName>
        <fullName evidence="4">hydroxyethylthiazole kinase</fullName>
        <ecNumber evidence="4">2.7.1.50</ecNumber>
    </recommendedName>
</protein>
<dbReference type="GO" id="GO:0004417">
    <property type="term" value="F:hydroxyethylthiazole kinase activity"/>
    <property type="evidence" value="ECO:0007669"/>
    <property type="project" value="UniProtKB-EC"/>
</dbReference>
<dbReference type="UniPathway" id="UPA00060">
    <property type="reaction ID" value="UER00139"/>
</dbReference>
<comment type="pathway">
    <text evidence="3">Cofactor biosynthesis; thiamine diphosphate biosynthesis; 4-methyl-5-(2-phosphoethyl)-thiazole from 5-(2-hydroxyethyl)-4-methylthiazole: step 1/1.</text>
</comment>
<dbReference type="AlphaFoldDB" id="A0A383WJE5"/>
<keyword evidence="7" id="KW-0547">Nucleotide-binding</keyword>
<evidence type="ECO:0000256" key="2">
    <source>
        <dbReference type="ARBA" id="ARBA00001946"/>
    </source>
</evidence>
<sequence length="281" mass="28720">MSSDMQRDALDLWQRVQQRGPLVQCITNYVSMDIMANVLLAAGMSPAMAHSLDEVEEFVRIASALLINMGTLSSDWVASKKLAAKEAVAVGKPWVLDPVGCGATSYRTAACVAMLRQRPAVVRGNASEILALAGAAADIKGVDSTAASHEALDAAKQLAAANKCVVAVSGAVDLVTDGSTVLEVHNGVAMLTKITAAGCSVTALIAGFLAVAQPHETLLATAAAMAVFGYAAELGAAGAAGPGSLRVGLLDSLHQLAGAAGSKEGRQQLLQGLKITKRSCQ</sequence>
<evidence type="ECO:0000256" key="7">
    <source>
        <dbReference type="ARBA" id="ARBA00022741"/>
    </source>
</evidence>
<dbReference type="Gene3D" id="3.40.1190.20">
    <property type="match status" value="1"/>
</dbReference>
<dbReference type="EC" id="2.7.1.50" evidence="4"/>
<keyword evidence="11" id="KW-0784">Thiamine biosynthesis</keyword>
<dbReference type="STRING" id="3088.A0A383WJE5"/>
<evidence type="ECO:0000256" key="8">
    <source>
        <dbReference type="ARBA" id="ARBA00022777"/>
    </source>
</evidence>
<evidence type="ECO:0000256" key="6">
    <source>
        <dbReference type="ARBA" id="ARBA00022723"/>
    </source>
</evidence>
<comment type="catalytic activity">
    <reaction evidence="1">
        <text>5-(2-hydroxyethyl)-4-methylthiazole + ATP = 4-methyl-5-(2-phosphooxyethyl)-thiazole + ADP + H(+)</text>
        <dbReference type="Rhea" id="RHEA:24212"/>
        <dbReference type="ChEBI" id="CHEBI:15378"/>
        <dbReference type="ChEBI" id="CHEBI:17957"/>
        <dbReference type="ChEBI" id="CHEBI:30616"/>
        <dbReference type="ChEBI" id="CHEBI:58296"/>
        <dbReference type="ChEBI" id="CHEBI:456216"/>
        <dbReference type="EC" id="2.7.1.50"/>
    </reaction>
</comment>
<evidence type="ECO:0000313" key="13">
    <source>
        <dbReference type="Proteomes" id="UP000256970"/>
    </source>
</evidence>
<evidence type="ECO:0000256" key="10">
    <source>
        <dbReference type="ARBA" id="ARBA00022842"/>
    </source>
</evidence>
<dbReference type="CDD" id="cd01170">
    <property type="entry name" value="THZ_kinase"/>
    <property type="match status" value="1"/>
</dbReference>
<dbReference type="PIRSF" id="PIRSF000513">
    <property type="entry name" value="Thz_kinase"/>
    <property type="match status" value="1"/>
</dbReference>
<keyword evidence="8" id="KW-0418">Kinase</keyword>
<dbReference type="NCBIfam" id="TIGR00694">
    <property type="entry name" value="thiM"/>
    <property type="match status" value="1"/>
</dbReference>
<evidence type="ECO:0000256" key="1">
    <source>
        <dbReference type="ARBA" id="ARBA00001771"/>
    </source>
</evidence>
<dbReference type="GO" id="GO:0009228">
    <property type="term" value="P:thiamine biosynthetic process"/>
    <property type="evidence" value="ECO:0007669"/>
    <property type="project" value="UniProtKB-KW"/>
</dbReference>
<dbReference type="GO" id="GO:0000287">
    <property type="term" value="F:magnesium ion binding"/>
    <property type="evidence" value="ECO:0007669"/>
    <property type="project" value="InterPro"/>
</dbReference>
<evidence type="ECO:0000256" key="4">
    <source>
        <dbReference type="ARBA" id="ARBA00012129"/>
    </source>
</evidence>
<keyword evidence="13" id="KW-1185">Reference proteome</keyword>
<reference evidence="12 13" key="1">
    <citation type="submission" date="2016-10" db="EMBL/GenBank/DDBJ databases">
        <authorList>
            <person name="Cai Z."/>
        </authorList>
    </citation>
    <scope>NUCLEOTIDE SEQUENCE [LARGE SCALE GENOMIC DNA]</scope>
</reference>
<organism evidence="12 13">
    <name type="scientific">Tetradesmus obliquus</name>
    <name type="common">Green alga</name>
    <name type="synonym">Acutodesmus obliquus</name>
    <dbReference type="NCBI Taxonomy" id="3088"/>
    <lineage>
        <taxon>Eukaryota</taxon>
        <taxon>Viridiplantae</taxon>
        <taxon>Chlorophyta</taxon>
        <taxon>core chlorophytes</taxon>
        <taxon>Chlorophyceae</taxon>
        <taxon>CS clade</taxon>
        <taxon>Sphaeropleales</taxon>
        <taxon>Scenedesmaceae</taxon>
        <taxon>Tetradesmus</taxon>
    </lineage>
</organism>
<keyword evidence="6" id="KW-0479">Metal-binding</keyword>
<evidence type="ECO:0000256" key="9">
    <source>
        <dbReference type="ARBA" id="ARBA00022840"/>
    </source>
</evidence>
<evidence type="ECO:0000256" key="11">
    <source>
        <dbReference type="ARBA" id="ARBA00022977"/>
    </source>
</evidence>
<dbReference type="Proteomes" id="UP000256970">
    <property type="component" value="Unassembled WGS sequence"/>
</dbReference>
<dbReference type="PRINTS" id="PR01099">
    <property type="entry name" value="HYETHTZKNASE"/>
</dbReference>
<dbReference type="NCBIfam" id="NF006830">
    <property type="entry name" value="PRK09355.1"/>
    <property type="match status" value="1"/>
</dbReference>
<evidence type="ECO:0000313" key="12">
    <source>
        <dbReference type="EMBL" id="SZX77289.1"/>
    </source>
</evidence>
<keyword evidence="10" id="KW-0460">Magnesium</keyword>
<name>A0A383WJE5_TETOB</name>
<keyword evidence="5" id="KW-0808">Transferase</keyword>